<dbReference type="HOGENOM" id="CLU_010194_2_16_1"/>
<dbReference type="PRINTS" id="PR01167">
    <property type="entry name" value="INSADHFAMILY"/>
</dbReference>
<protein>
    <recommendedName>
        <fullName evidence="2">Alcohol dehydrogenase</fullName>
    </recommendedName>
    <alternativeName>
        <fullName evidence="4">Fat body protein 2</fullName>
    </alternativeName>
</protein>
<dbReference type="InterPro" id="IPR002426">
    <property type="entry name" value="ADH_Ceratitis-type"/>
</dbReference>
<dbReference type="SUPFAM" id="SSF51735">
    <property type="entry name" value="NAD(P)-binding Rossmann-fold domains"/>
    <property type="match status" value="1"/>
</dbReference>
<dbReference type="OrthoDB" id="417891at2759"/>
<dbReference type="PANTHER" id="PTHR44229">
    <property type="entry name" value="15-HYDROXYPROSTAGLANDIN DEHYDROGENASE [NAD(+)]"/>
    <property type="match status" value="1"/>
</dbReference>
<dbReference type="FunFam" id="3.40.50.720:FF:000149">
    <property type="entry name" value="15-hydroxyprostaglandin dehydrogenase [NAD(+)]"/>
    <property type="match status" value="1"/>
</dbReference>
<dbReference type="InterPro" id="IPR036291">
    <property type="entry name" value="NAD(P)-bd_dom_sf"/>
</dbReference>
<keyword evidence="3" id="KW-0560">Oxidoreductase</keyword>
<evidence type="ECO:0000313" key="6">
    <source>
        <dbReference type="EMBL" id="EDV95767.1"/>
    </source>
</evidence>
<gene>
    <name evidence="6" type="primary">Dgri\GH15889</name>
    <name evidence="6" type="ORF">Dgri_GH15889</name>
</gene>
<sequence>MDLAGKNVVYLGSFGGIGQKACAELLGRKIKALAVFDLTLNEQLLTTWQTQYPNTEIFYQKLDITQKSEIEAAYKAAGARLGHFDLVVNGIGLINDQLVELTIQINLLGVIQSCLIALQYMDKAQGGKGGLIVNFSSIAGIEPASTVAIYSAAKHGVTAFTRGLSNPGYYENTGVGFITICPGFTDTPLLDGLTEKSTLKYDIPVKRLMNLVKRQTAQECATNLVKVIEQGQNGSVWLLDLGEMTQIEMPVMWKPVLTKPV</sequence>
<dbReference type="PRINTS" id="PR00080">
    <property type="entry name" value="SDRFAMILY"/>
</dbReference>
<keyword evidence="7" id="KW-1185">Reference proteome</keyword>
<evidence type="ECO:0000256" key="1">
    <source>
        <dbReference type="ARBA" id="ARBA00006484"/>
    </source>
</evidence>
<comment type="similarity">
    <text evidence="1 5">Belongs to the short-chain dehydrogenases/reductases (SDR) family.</text>
</comment>
<dbReference type="InParanoid" id="B4J0U6"/>
<organism evidence="7">
    <name type="scientific">Drosophila grimshawi</name>
    <name type="common">Hawaiian fruit fly</name>
    <name type="synonym">Idiomyia grimshawi</name>
    <dbReference type="NCBI Taxonomy" id="7222"/>
    <lineage>
        <taxon>Eukaryota</taxon>
        <taxon>Metazoa</taxon>
        <taxon>Ecdysozoa</taxon>
        <taxon>Arthropoda</taxon>
        <taxon>Hexapoda</taxon>
        <taxon>Insecta</taxon>
        <taxon>Pterygota</taxon>
        <taxon>Neoptera</taxon>
        <taxon>Endopterygota</taxon>
        <taxon>Diptera</taxon>
        <taxon>Brachycera</taxon>
        <taxon>Muscomorpha</taxon>
        <taxon>Ephydroidea</taxon>
        <taxon>Drosophilidae</taxon>
        <taxon>Drosophila</taxon>
        <taxon>Hawaiian Drosophila</taxon>
    </lineage>
</organism>
<dbReference type="Pfam" id="PF00106">
    <property type="entry name" value="adh_short"/>
    <property type="match status" value="1"/>
</dbReference>
<dbReference type="GO" id="GO:0004022">
    <property type="term" value="F:alcohol dehydrogenase (NAD+) activity"/>
    <property type="evidence" value="ECO:0007669"/>
    <property type="project" value="InterPro"/>
</dbReference>
<evidence type="ECO:0000256" key="2">
    <source>
        <dbReference type="ARBA" id="ARBA00016352"/>
    </source>
</evidence>
<dbReference type="FunCoup" id="B4J0U6">
    <property type="interactions" value="84"/>
</dbReference>
<evidence type="ECO:0000256" key="3">
    <source>
        <dbReference type="ARBA" id="ARBA00023002"/>
    </source>
</evidence>
<evidence type="ECO:0000313" key="7">
    <source>
        <dbReference type="Proteomes" id="UP000001070"/>
    </source>
</evidence>
<dbReference type="KEGG" id="dgr:6558299"/>
<dbReference type="STRING" id="7222.B4J0U6"/>
<dbReference type="PhylomeDB" id="B4J0U6"/>
<dbReference type="AlphaFoldDB" id="B4J0U6"/>
<proteinExistence type="inferred from homology"/>
<dbReference type="EMBL" id="CH916366">
    <property type="protein sequence ID" value="EDV95767.1"/>
    <property type="molecule type" value="Genomic_DNA"/>
</dbReference>
<dbReference type="GO" id="GO:0005737">
    <property type="term" value="C:cytoplasm"/>
    <property type="evidence" value="ECO:0007669"/>
    <property type="project" value="TreeGrafter"/>
</dbReference>
<dbReference type="SMR" id="B4J0U6"/>
<dbReference type="PROSITE" id="PS00061">
    <property type="entry name" value="ADH_SHORT"/>
    <property type="match status" value="1"/>
</dbReference>
<dbReference type="InterPro" id="IPR020904">
    <property type="entry name" value="Sc_DH/Rdtase_CS"/>
</dbReference>
<dbReference type="PRINTS" id="PR01169">
    <property type="entry name" value="CERATITISADH"/>
</dbReference>
<dbReference type="eggNOG" id="KOG4169">
    <property type="taxonomic scope" value="Eukaryota"/>
</dbReference>
<dbReference type="Proteomes" id="UP000001070">
    <property type="component" value="Unassembled WGS sequence"/>
</dbReference>
<dbReference type="InterPro" id="IPR002347">
    <property type="entry name" value="SDR_fam"/>
</dbReference>
<evidence type="ECO:0000256" key="5">
    <source>
        <dbReference type="RuleBase" id="RU000363"/>
    </source>
</evidence>
<dbReference type="PANTHER" id="PTHR44229:SF8">
    <property type="entry name" value="ALCOHOL DEHYDROGENASE-RELATED"/>
    <property type="match status" value="1"/>
</dbReference>
<dbReference type="Gene3D" id="3.40.50.720">
    <property type="entry name" value="NAD(P)-binding Rossmann-like Domain"/>
    <property type="match status" value="1"/>
</dbReference>
<evidence type="ECO:0000256" key="4">
    <source>
        <dbReference type="ARBA" id="ARBA00072358"/>
    </source>
</evidence>
<name>B4J0U6_DROGR</name>
<reference evidence="6 7" key="1">
    <citation type="journal article" date="2007" name="Nature">
        <title>Evolution of genes and genomes on the Drosophila phylogeny.</title>
        <authorList>
            <consortium name="Drosophila 12 Genomes Consortium"/>
            <person name="Clark A.G."/>
            <person name="Eisen M.B."/>
            <person name="Smith D.R."/>
            <person name="Bergman C.M."/>
            <person name="Oliver B."/>
            <person name="Markow T.A."/>
            <person name="Kaufman T.C."/>
            <person name="Kellis M."/>
            <person name="Gelbart W."/>
            <person name="Iyer V.N."/>
            <person name="Pollard D.A."/>
            <person name="Sackton T.B."/>
            <person name="Larracuente A.M."/>
            <person name="Singh N.D."/>
            <person name="Abad J.P."/>
            <person name="Abt D.N."/>
            <person name="Adryan B."/>
            <person name="Aguade M."/>
            <person name="Akashi H."/>
            <person name="Anderson W.W."/>
            <person name="Aquadro C.F."/>
            <person name="Ardell D.H."/>
            <person name="Arguello R."/>
            <person name="Artieri C.G."/>
            <person name="Barbash D.A."/>
            <person name="Barker D."/>
            <person name="Barsanti P."/>
            <person name="Batterham P."/>
            <person name="Batzoglou S."/>
            <person name="Begun D."/>
            <person name="Bhutkar A."/>
            <person name="Blanco E."/>
            <person name="Bosak S.A."/>
            <person name="Bradley R.K."/>
            <person name="Brand A.D."/>
            <person name="Brent M.R."/>
            <person name="Brooks A.N."/>
            <person name="Brown R.H."/>
            <person name="Butlin R.K."/>
            <person name="Caggese C."/>
            <person name="Calvi B.R."/>
            <person name="Bernardo de Carvalho A."/>
            <person name="Caspi A."/>
            <person name="Castrezana S."/>
            <person name="Celniker S.E."/>
            <person name="Chang J.L."/>
            <person name="Chapple C."/>
            <person name="Chatterji S."/>
            <person name="Chinwalla A."/>
            <person name="Civetta A."/>
            <person name="Clifton S.W."/>
            <person name="Comeron J.M."/>
            <person name="Costello J.C."/>
            <person name="Coyne J.A."/>
            <person name="Daub J."/>
            <person name="David R.G."/>
            <person name="Delcher A.L."/>
            <person name="Delehaunty K."/>
            <person name="Do C.B."/>
            <person name="Ebling H."/>
            <person name="Edwards K."/>
            <person name="Eickbush T."/>
            <person name="Evans J.D."/>
            <person name="Filipski A."/>
            <person name="Findeiss S."/>
            <person name="Freyhult E."/>
            <person name="Fulton L."/>
            <person name="Fulton R."/>
            <person name="Garcia A.C."/>
            <person name="Gardiner A."/>
            <person name="Garfield D.A."/>
            <person name="Garvin B.E."/>
            <person name="Gibson G."/>
            <person name="Gilbert D."/>
            <person name="Gnerre S."/>
            <person name="Godfrey J."/>
            <person name="Good R."/>
            <person name="Gotea V."/>
            <person name="Gravely B."/>
            <person name="Greenberg A.J."/>
            <person name="Griffiths-Jones S."/>
            <person name="Gross S."/>
            <person name="Guigo R."/>
            <person name="Gustafson E.A."/>
            <person name="Haerty W."/>
            <person name="Hahn M.W."/>
            <person name="Halligan D.L."/>
            <person name="Halpern A.L."/>
            <person name="Halter G.M."/>
            <person name="Han M.V."/>
            <person name="Heger A."/>
            <person name="Hillier L."/>
            <person name="Hinrichs A.S."/>
            <person name="Holmes I."/>
            <person name="Hoskins R.A."/>
            <person name="Hubisz M.J."/>
            <person name="Hultmark D."/>
            <person name="Huntley M.A."/>
            <person name="Jaffe D.B."/>
            <person name="Jagadeeshan S."/>
            <person name="Jeck W.R."/>
            <person name="Johnson J."/>
            <person name="Jones C.D."/>
            <person name="Jordan W.C."/>
            <person name="Karpen G.H."/>
            <person name="Kataoka E."/>
            <person name="Keightley P.D."/>
            <person name="Kheradpour P."/>
            <person name="Kirkness E.F."/>
            <person name="Koerich L.B."/>
            <person name="Kristiansen K."/>
            <person name="Kudrna D."/>
            <person name="Kulathinal R.J."/>
            <person name="Kumar S."/>
            <person name="Kwok R."/>
            <person name="Lander E."/>
            <person name="Langley C.H."/>
            <person name="Lapoint R."/>
            <person name="Lazzaro B.P."/>
            <person name="Lee S.J."/>
            <person name="Levesque L."/>
            <person name="Li R."/>
            <person name="Lin C.F."/>
            <person name="Lin M.F."/>
            <person name="Lindblad-Toh K."/>
            <person name="Llopart A."/>
            <person name="Long M."/>
            <person name="Low L."/>
            <person name="Lozovsky E."/>
            <person name="Lu J."/>
            <person name="Luo M."/>
            <person name="Machado C.A."/>
            <person name="Makalowski W."/>
            <person name="Marzo M."/>
            <person name="Matsuda M."/>
            <person name="Matzkin L."/>
            <person name="McAllister B."/>
            <person name="McBride C.S."/>
            <person name="McKernan B."/>
            <person name="McKernan K."/>
            <person name="Mendez-Lago M."/>
            <person name="Minx P."/>
            <person name="Mollenhauer M.U."/>
            <person name="Montooth K."/>
            <person name="Mount S.M."/>
            <person name="Mu X."/>
            <person name="Myers E."/>
            <person name="Negre B."/>
            <person name="Newfeld S."/>
            <person name="Nielsen R."/>
            <person name="Noor M.A."/>
            <person name="O'Grady P."/>
            <person name="Pachter L."/>
            <person name="Papaceit M."/>
            <person name="Parisi M.J."/>
            <person name="Parisi M."/>
            <person name="Parts L."/>
            <person name="Pedersen J.S."/>
            <person name="Pesole G."/>
            <person name="Phillippy A.M."/>
            <person name="Ponting C.P."/>
            <person name="Pop M."/>
            <person name="Porcelli D."/>
            <person name="Powell J.R."/>
            <person name="Prohaska S."/>
            <person name="Pruitt K."/>
            <person name="Puig M."/>
            <person name="Quesneville H."/>
            <person name="Ram K.R."/>
            <person name="Rand D."/>
            <person name="Rasmussen M.D."/>
            <person name="Reed L.K."/>
            <person name="Reenan R."/>
            <person name="Reily A."/>
            <person name="Remington K.A."/>
            <person name="Rieger T.T."/>
            <person name="Ritchie M.G."/>
            <person name="Robin C."/>
            <person name="Rogers Y.H."/>
            <person name="Rohde C."/>
            <person name="Rozas J."/>
            <person name="Rubenfield M.J."/>
            <person name="Ruiz A."/>
            <person name="Russo S."/>
            <person name="Salzberg S.L."/>
            <person name="Sanchez-Gracia A."/>
            <person name="Saranga D.J."/>
            <person name="Sato H."/>
            <person name="Schaeffer S.W."/>
            <person name="Schatz M.C."/>
            <person name="Schlenke T."/>
            <person name="Schwartz R."/>
            <person name="Segarra C."/>
            <person name="Singh R.S."/>
            <person name="Sirot L."/>
            <person name="Sirota M."/>
            <person name="Sisneros N.B."/>
            <person name="Smith C.D."/>
            <person name="Smith T.F."/>
            <person name="Spieth J."/>
            <person name="Stage D.E."/>
            <person name="Stark A."/>
            <person name="Stephan W."/>
            <person name="Strausberg R.L."/>
            <person name="Strempel S."/>
            <person name="Sturgill D."/>
            <person name="Sutton G."/>
            <person name="Sutton G.G."/>
            <person name="Tao W."/>
            <person name="Teichmann S."/>
            <person name="Tobari Y.N."/>
            <person name="Tomimura Y."/>
            <person name="Tsolas J.M."/>
            <person name="Valente V.L."/>
            <person name="Venter E."/>
            <person name="Venter J.C."/>
            <person name="Vicario S."/>
            <person name="Vieira F.G."/>
            <person name="Vilella A.J."/>
            <person name="Villasante A."/>
            <person name="Walenz B."/>
            <person name="Wang J."/>
            <person name="Wasserman M."/>
            <person name="Watts T."/>
            <person name="Wilson D."/>
            <person name="Wilson R.K."/>
            <person name="Wing R.A."/>
            <person name="Wolfner M.F."/>
            <person name="Wong A."/>
            <person name="Wong G.K."/>
            <person name="Wu C.I."/>
            <person name="Wu G."/>
            <person name="Yamamoto D."/>
            <person name="Yang H.P."/>
            <person name="Yang S.P."/>
            <person name="Yorke J.A."/>
            <person name="Yoshida K."/>
            <person name="Zdobnov E."/>
            <person name="Zhang P."/>
            <person name="Zhang Y."/>
            <person name="Zimin A.V."/>
            <person name="Baldwin J."/>
            <person name="Abdouelleil A."/>
            <person name="Abdulkadir J."/>
            <person name="Abebe A."/>
            <person name="Abera B."/>
            <person name="Abreu J."/>
            <person name="Acer S.C."/>
            <person name="Aftuck L."/>
            <person name="Alexander A."/>
            <person name="An P."/>
            <person name="Anderson E."/>
            <person name="Anderson S."/>
            <person name="Arachi H."/>
            <person name="Azer M."/>
            <person name="Bachantsang P."/>
            <person name="Barry A."/>
            <person name="Bayul T."/>
            <person name="Berlin A."/>
            <person name="Bessette D."/>
            <person name="Bloom T."/>
            <person name="Blye J."/>
            <person name="Boguslavskiy L."/>
            <person name="Bonnet C."/>
            <person name="Boukhgalter B."/>
            <person name="Bourzgui I."/>
            <person name="Brown A."/>
            <person name="Cahill P."/>
            <person name="Channer S."/>
            <person name="Cheshatsang Y."/>
            <person name="Chuda L."/>
            <person name="Citroen M."/>
            <person name="Collymore A."/>
            <person name="Cooke P."/>
            <person name="Costello M."/>
            <person name="D'Aco K."/>
            <person name="Daza R."/>
            <person name="De Haan G."/>
            <person name="DeGray S."/>
            <person name="DeMaso C."/>
            <person name="Dhargay N."/>
            <person name="Dooley K."/>
            <person name="Dooley E."/>
            <person name="Doricent M."/>
            <person name="Dorje P."/>
            <person name="Dorjee K."/>
            <person name="Dupes A."/>
            <person name="Elong R."/>
            <person name="Falk J."/>
            <person name="Farina A."/>
            <person name="Faro S."/>
            <person name="Ferguson D."/>
            <person name="Fisher S."/>
            <person name="Foley C.D."/>
            <person name="Franke A."/>
            <person name="Friedrich D."/>
            <person name="Gadbois L."/>
            <person name="Gearin G."/>
            <person name="Gearin C.R."/>
            <person name="Giannoukos G."/>
            <person name="Goode T."/>
            <person name="Graham J."/>
            <person name="Grandbois E."/>
            <person name="Grewal S."/>
            <person name="Gyaltsen K."/>
            <person name="Hafez N."/>
            <person name="Hagos B."/>
            <person name="Hall J."/>
            <person name="Henson C."/>
            <person name="Hollinger A."/>
            <person name="Honan T."/>
            <person name="Huard M.D."/>
            <person name="Hughes L."/>
            <person name="Hurhula B."/>
            <person name="Husby M.E."/>
            <person name="Kamat A."/>
            <person name="Kanga B."/>
            <person name="Kashin S."/>
            <person name="Khazanovich D."/>
            <person name="Kisner P."/>
            <person name="Lance K."/>
            <person name="Lara M."/>
            <person name="Lee W."/>
            <person name="Lennon N."/>
            <person name="Letendre F."/>
            <person name="LeVine R."/>
            <person name="Lipovsky A."/>
            <person name="Liu X."/>
            <person name="Liu J."/>
            <person name="Liu S."/>
            <person name="Lokyitsang T."/>
            <person name="Lokyitsang Y."/>
            <person name="Lubonja R."/>
            <person name="Lui A."/>
            <person name="MacDonald P."/>
            <person name="Magnisalis V."/>
            <person name="Maru K."/>
            <person name="Matthews C."/>
            <person name="McCusker W."/>
            <person name="McDonough S."/>
            <person name="Mehta T."/>
            <person name="Meldrim J."/>
            <person name="Meneus L."/>
            <person name="Mihai O."/>
            <person name="Mihalev A."/>
            <person name="Mihova T."/>
            <person name="Mittelman R."/>
            <person name="Mlenga V."/>
            <person name="Montmayeur A."/>
            <person name="Mulrain L."/>
            <person name="Navidi A."/>
            <person name="Naylor J."/>
            <person name="Negash T."/>
            <person name="Nguyen T."/>
            <person name="Nguyen N."/>
            <person name="Nicol R."/>
            <person name="Norbu C."/>
            <person name="Norbu N."/>
            <person name="Novod N."/>
            <person name="O'Neill B."/>
            <person name="Osman S."/>
            <person name="Markiewicz E."/>
            <person name="Oyono O.L."/>
            <person name="Patti C."/>
            <person name="Phunkhang P."/>
            <person name="Pierre F."/>
            <person name="Priest M."/>
            <person name="Raghuraman S."/>
            <person name="Rege F."/>
            <person name="Reyes R."/>
            <person name="Rise C."/>
            <person name="Rogov P."/>
            <person name="Ross K."/>
            <person name="Ryan E."/>
            <person name="Settipalli S."/>
            <person name="Shea T."/>
            <person name="Sherpa N."/>
            <person name="Shi L."/>
            <person name="Shih D."/>
            <person name="Sparrow T."/>
            <person name="Spaulding J."/>
            <person name="Stalker J."/>
            <person name="Stange-Thomann N."/>
            <person name="Stavropoulos S."/>
            <person name="Stone C."/>
            <person name="Strader C."/>
            <person name="Tesfaye S."/>
            <person name="Thomson T."/>
            <person name="Thoulutsang Y."/>
            <person name="Thoulutsang D."/>
            <person name="Topham K."/>
            <person name="Topping I."/>
            <person name="Tsamla T."/>
            <person name="Vassiliev H."/>
            <person name="Vo A."/>
            <person name="Wangchuk T."/>
            <person name="Wangdi T."/>
            <person name="Weiand M."/>
            <person name="Wilkinson J."/>
            <person name="Wilson A."/>
            <person name="Yadav S."/>
            <person name="Young G."/>
            <person name="Yu Q."/>
            <person name="Zembek L."/>
            <person name="Zhong D."/>
            <person name="Zimmer A."/>
            <person name="Zwirko Z."/>
            <person name="Jaffe D.B."/>
            <person name="Alvarez P."/>
            <person name="Brockman W."/>
            <person name="Butler J."/>
            <person name="Chin C."/>
            <person name="Gnerre S."/>
            <person name="Grabherr M."/>
            <person name="Kleber M."/>
            <person name="Mauceli E."/>
            <person name="MacCallum I."/>
        </authorList>
    </citation>
    <scope>NUCLEOTIDE SEQUENCE [LARGE SCALE GENOMIC DNA]</scope>
    <source>
        <strain evidence="7">Tucson 15287-2541.00</strain>
    </source>
</reference>
<accession>B4J0U6</accession>
<dbReference type="OMA" id="CAGIMND"/>